<dbReference type="AlphaFoldDB" id="A0A6C0BGD7"/>
<dbReference type="InterPro" id="IPR016473">
    <property type="entry name" value="dCMP_deaminase"/>
</dbReference>
<dbReference type="InterPro" id="IPR015517">
    <property type="entry name" value="dCMP_deaminase-rel"/>
</dbReference>
<dbReference type="PROSITE" id="PS51747">
    <property type="entry name" value="CYT_DCMP_DEAMINASES_2"/>
    <property type="match status" value="1"/>
</dbReference>
<dbReference type="InterPro" id="IPR035105">
    <property type="entry name" value="Deoxycytidylate_deaminase_dom"/>
</dbReference>
<dbReference type="CDD" id="cd01286">
    <property type="entry name" value="deoxycytidylate_deaminase"/>
    <property type="match status" value="1"/>
</dbReference>
<dbReference type="PANTHER" id="PTHR11086:SF18">
    <property type="entry name" value="DEOXYCYTIDYLATE DEAMINASE"/>
    <property type="match status" value="1"/>
</dbReference>
<dbReference type="PANTHER" id="PTHR11086">
    <property type="entry name" value="DEOXYCYTIDYLATE DEAMINASE-RELATED"/>
    <property type="match status" value="1"/>
</dbReference>
<evidence type="ECO:0000313" key="7">
    <source>
        <dbReference type="EMBL" id="QHS91397.1"/>
    </source>
</evidence>
<dbReference type="EMBL" id="MN739160">
    <property type="protein sequence ID" value="QHS91397.1"/>
    <property type="molecule type" value="Genomic_DNA"/>
</dbReference>
<name>A0A6C0BGD7_9ZZZZ</name>
<dbReference type="GO" id="GO:0004132">
    <property type="term" value="F:dCMP deaminase activity"/>
    <property type="evidence" value="ECO:0007669"/>
    <property type="project" value="InterPro"/>
</dbReference>
<dbReference type="Gene3D" id="3.40.140.10">
    <property type="entry name" value="Cytidine Deaminase, domain 2"/>
    <property type="match status" value="1"/>
</dbReference>
<sequence>MAEHQHYWDEDLELSLQKHEQRISIDRLSWDSYFKEIVQVTAKRSPCVRLHVGCLFVKDNRIISQGYNGYLPGCEHRAILREGHEQATVHAEQNAISDCAKRGVSCNGCTAYITHYPCIICCRILLAAGIKHIKYIHDYRNDDLVQYFAKSMNVSVEKI</sequence>
<accession>A0A6C0BGD7</accession>
<protein>
    <recommendedName>
        <fullName evidence="6">CMP/dCMP-type deaminase domain-containing protein</fullName>
    </recommendedName>
</protein>
<proteinExistence type="inferred from homology"/>
<dbReference type="GO" id="GO:0006220">
    <property type="term" value="P:pyrimidine nucleotide metabolic process"/>
    <property type="evidence" value="ECO:0007669"/>
    <property type="project" value="InterPro"/>
</dbReference>
<dbReference type="InterPro" id="IPR016192">
    <property type="entry name" value="APOBEC/CMP_deaminase_Zn-bd"/>
</dbReference>
<evidence type="ECO:0000256" key="2">
    <source>
        <dbReference type="ARBA" id="ARBA00006576"/>
    </source>
</evidence>
<keyword evidence="5" id="KW-0862">Zinc</keyword>
<organism evidence="7">
    <name type="scientific">viral metagenome</name>
    <dbReference type="NCBI Taxonomy" id="1070528"/>
    <lineage>
        <taxon>unclassified sequences</taxon>
        <taxon>metagenomes</taxon>
        <taxon>organismal metagenomes</taxon>
    </lineage>
</organism>
<keyword evidence="4" id="KW-0378">Hydrolase</keyword>
<dbReference type="PROSITE" id="PS00903">
    <property type="entry name" value="CYT_DCMP_DEAMINASES_1"/>
    <property type="match status" value="1"/>
</dbReference>
<evidence type="ECO:0000256" key="1">
    <source>
        <dbReference type="ARBA" id="ARBA00001947"/>
    </source>
</evidence>
<comment type="cofactor">
    <cofactor evidence="1">
        <name>Zn(2+)</name>
        <dbReference type="ChEBI" id="CHEBI:29105"/>
    </cofactor>
</comment>
<comment type="similarity">
    <text evidence="2">Belongs to the cytidine and deoxycytidylate deaminase family.</text>
</comment>
<feature type="domain" description="CMP/dCMP-type deaminase" evidence="6">
    <location>
        <begin position="29"/>
        <end position="151"/>
    </location>
</feature>
<evidence type="ECO:0000256" key="3">
    <source>
        <dbReference type="ARBA" id="ARBA00022723"/>
    </source>
</evidence>
<evidence type="ECO:0000256" key="5">
    <source>
        <dbReference type="ARBA" id="ARBA00022833"/>
    </source>
</evidence>
<keyword evidence="3" id="KW-0479">Metal-binding</keyword>
<evidence type="ECO:0000259" key="6">
    <source>
        <dbReference type="PROSITE" id="PS51747"/>
    </source>
</evidence>
<reference evidence="7" key="1">
    <citation type="journal article" date="2020" name="Nature">
        <title>Giant virus diversity and host interactions through global metagenomics.</title>
        <authorList>
            <person name="Schulz F."/>
            <person name="Roux S."/>
            <person name="Paez-Espino D."/>
            <person name="Jungbluth S."/>
            <person name="Walsh D.A."/>
            <person name="Denef V.J."/>
            <person name="McMahon K.D."/>
            <person name="Konstantinidis K.T."/>
            <person name="Eloe-Fadrosh E.A."/>
            <person name="Kyrpides N.C."/>
            <person name="Woyke T."/>
        </authorList>
    </citation>
    <scope>NUCLEOTIDE SEQUENCE</scope>
    <source>
        <strain evidence="7">GVMAG-M-3300013004-44</strain>
    </source>
</reference>
<dbReference type="GO" id="GO:0005737">
    <property type="term" value="C:cytoplasm"/>
    <property type="evidence" value="ECO:0007669"/>
    <property type="project" value="TreeGrafter"/>
</dbReference>
<dbReference type="GO" id="GO:0008270">
    <property type="term" value="F:zinc ion binding"/>
    <property type="evidence" value="ECO:0007669"/>
    <property type="project" value="InterPro"/>
</dbReference>
<dbReference type="InterPro" id="IPR016193">
    <property type="entry name" value="Cytidine_deaminase-like"/>
</dbReference>
<dbReference type="SUPFAM" id="SSF53927">
    <property type="entry name" value="Cytidine deaminase-like"/>
    <property type="match status" value="1"/>
</dbReference>
<evidence type="ECO:0000256" key="4">
    <source>
        <dbReference type="ARBA" id="ARBA00022801"/>
    </source>
</evidence>
<dbReference type="Pfam" id="PF00383">
    <property type="entry name" value="dCMP_cyt_deam_1"/>
    <property type="match status" value="1"/>
</dbReference>
<dbReference type="PIRSF" id="PIRSF006019">
    <property type="entry name" value="dCMP_deaminase"/>
    <property type="match status" value="1"/>
</dbReference>
<dbReference type="InterPro" id="IPR002125">
    <property type="entry name" value="CMP_dCMP_dom"/>
</dbReference>